<feature type="compositionally biased region" description="Polar residues" evidence="1">
    <location>
        <begin position="519"/>
        <end position="530"/>
    </location>
</feature>
<evidence type="ECO:0000313" key="2">
    <source>
        <dbReference type="EMBL" id="PGH23112.1"/>
    </source>
</evidence>
<gene>
    <name evidence="2" type="ORF">AJ80_02886</name>
</gene>
<feature type="compositionally biased region" description="Basic and acidic residues" evidence="1">
    <location>
        <begin position="502"/>
        <end position="511"/>
    </location>
</feature>
<feature type="region of interest" description="Disordered" evidence="1">
    <location>
        <begin position="558"/>
        <end position="587"/>
    </location>
</feature>
<dbReference type="OrthoDB" id="4092340at2759"/>
<dbReference type="STRING" id="1447883.A0A2B7YQH6"/>
<feature type="compositionally biased region" description="Pro residues" evidence="1">
    <location>
        <begin position="321"/>
        <end position="341"/>
    </location>
</feature>
<keyword evidence="3" id="KW-1185">Reference proteome</keyword>
<proteinExistence type="predicted"/>
<dbReference type="AlphaFoldDB" id="A0A2B7YQH6"/>
<feature type="region of interest" description="Disordered" evidence="1">
    <location>
        <begin position="298"/>
        <end position="535"/>
    </location>
</feature>
<protein>
    <submittedName>
        <fullName evidence="2">Uncharacterized protein</fullName>
    </submittedName>
</protein>
<feature type="region of interest" description="Disordered" evidence="1">
    <location>
        <begin position="28"/>
        <end position="148"/>
    </location>
</feature>
<feature type="compositionally biased region" description="Polar residues" evidence="1">
    <location>
        <begin position="447"/>
        <end position="470"/>
    </location>
</feature>
<name>A0A2B7YQH6_POLH7</name>
<feature type="compositionally biased region" description="Basic residues" evidence="1">
    <location>
        <begin position="109"/>
        <end position="127"/>
    </location>
</feature>
<accession>A0A2B7YQH6</accession>
<organism evidence="2 3">
    <name type="scientific">Polytolypa hystricis (strain UAMH7299)</name>
    <dbReference type="NCBI Taxonomy" id="1447883"/>
    <lineage>
        <taxon>Eukaryota</taxon>
        <taxon>Fungi</taxon>
        <taxon>Dikarya</taxon>
        <taxon>Ascomycota</taxon>
        <taxon>Pezizomycotina</taxon>
        <taxon>Eurotiomycetes</taxon>
        <taxon>Eurotiomycetidae</taxon>
        <taxon>Onygenales</taxon>
        <taxon>Onygenales incertae sedis</taxon>
        <taxon>Polytolypa</taxon>
    </lineage>
</organism>
<dbReference type="Proteomes" id="UP000224634">
    <property type="component" value="Unassembled WGS sequence"/>
</dbReference>
<evidence type="ECO:0000313" key="3">
    <source>
        <dbReference type="Proteomes" id="UP000224634"/>
    </source>
</evidence>
<reference evidence="2 3" key="1">
    <citation type="submission" date="2017-10" db="EMBL/GenBank/DDBJ databases">
        <title>Comparative genomics in systemic dimorphic fungi from Ajellomycetaceae.</title>
        <authorList>
            <person name="Munoz J.F."/>
            <person name="Mcewen J.G."/>
            <person name="Clay O.K."/>
            <person name="Cuomo C.A."/>
        </authorList>
    </citation>
    <scope>NUCLEOTIDE SEQUENCE [LARGE SCALE GENOMIC DNA]</scope>
    <source>
        <strain evidence="2 3">UAMH7299</strain>
    </source>
</reference>
<comment type="caution">
    <text evidence="2">The sequence shown here is derived from an EMBL/GenBank/DDBJ whole genome shotgun (WGS) entry which is preliminary data.</text>
</comment>
<evidence type="ECO:0000256" key="1">
    <source>
        <dbReference type="SAM" id="MobiDB-lite"/>
    </source>
</evidence>
<feature type="compositionally biased region" description="Polar residues" evidence="1">
    <location>
        <begin position="57"/>
        <end position="66"/>
    </location>
</feature>
<feature type="compositionally biased region" description="Low complexity" evidence="1">
    <location>
        <begin position="480"/>
        <end position="492"/>
    </location>
</feature>
<dbReference type="EMBL" id="PDNA01000029">
    <property type="protein sequence ID" value="PGH23112.1"/>
    <property type="molecule type" value="Genomic_DNA"/>
</dbReference>
<sequence>MSMDAGGLAQMTYNTSFNGGSLGIPGSGFASRGKGSHIKRLSVPHPSKIGAIGDSGLHTSVSTPRTSRSHLLAGLRTAPKQHNPPATAPLTQQGHRHPASAERYGAHHQAQHAHHAQHAQHAHHAHRLPQTATGASFPNNSYGAGYQSGGAGQPMYSLPEHVLAPPTIDFPIDENGEPIDENLYAELLQTNLFLAAQQQRLQHQLASVTAAAQQFQNMNLGLPMAHQQILSPGLPGMSYYQQQAQKGMQPVVQPVPGQPGVFSVYNPMTGQQSFVVDHSAQYDEPSLGQYQSPVAETPTFRAEVSPPPEINPSPVRSRQSPSPPRTAPSPPQEVIPLPPPSANAFRRNHKKGPSVAANGIKIDNEYRANGFRSAGLPPTPLTGTFGPGQARAGEHPARQPRGPPSLEELVAKPTSKHEGSKNFATRQRRRAVHNLVRAGLERRNESRGSPVSGSAGSLTPSSDTEFTFSGSDVDDACNRSGSLSSKPSIGSLRAAVNGAIGSERKDKERTFRTCGSVESLHTSATASSDEGSFGSGKFVDEATAMTSLTTAAIVAGRAAAAGNQGTERRKAPMLVLSSAEKRKSPAL</sequence>